<dbReference type="AlphaFoldDB" id="A0A448ZEQ3"/>
<dbReference type="EMBL" id="CAACVS010000285">
    <property type="protein sequence ID" value="VEU40500.1"/>
    <property type="molecule type" value="Genomic_DNA"/>
</dbReference>
<dbReference type="InterPro" id="IPR019734">
    <property type="entry name" value="TPR_rpt"/>
</dbReference>
<protein>
    <submittedName>
        <fullName evidence="5">Uncharacterized protein</fullName>
    </submittedName>
</protein>
<dbReference type="PANTHER" id="PTHR45641:SF19">
    <property type="entry name" value="NEPHROCYSTIN-3"/>
    <property type="match status" value="1"/>
</dbReference>
<dbReference type="SMART" id="SM00028">
    <property type="entry name" value="TPR"/>
    <property type="match status" value="11"/>
</dbReference>
<dbReference type="OrthoDB" id="197174at2759"/>
<dbReference type="Proteomes" id="UP000291116">
    <property type="component" value="Unassembled WGS sequence"/>
</dbReference>
<dbReference type="Gene3D" id="1.25.40.10">
    <property type="entry name" value="Tetratricopeptide repeat domain"/>
    <property type="match status" value="3"/>
</dbReference>
<reference evidence="5 6" key="1">
    <citation type="submission" date="2019-01" db="EMBL/GenBank/DDBJ databases">
        <authorList>
            <person name="Ferrante I. M."/>
        </authorList>
    </citation>
    <scope>NUCLEOTIDE SEQUENCE [LARGE SCALE GENOMIC DNA]</scope>
    <source>
        <strain evidence="5 6">B856</strain>
    </source>
</reference>
<keyword evidence="6" id="KW-1185">Reference proteome</keyword>
<evidence type="ECO:0000256" key="3">
    <source>
        <dbReference type="PROSITE-ProRule" id="PRU00339"/>
    </source>
</evidence>
<feature type="repeat" description="TPR" evidence="3">
    <location>
        <begin position="302"/>
        <end position="335"/>
    </location>
</feature>
<evidence type="ECO:0000256" key="2">
    <source>
        <dbReference type="ARBA" id="ARBA00022803"/>
    </source>
</evidence>
<keyword evidence="2 3" id="KW-0802">TPR repeat</keyword>
<organism evidence="5 6">
    <name type="scientific">Pseudo-nitzschia multistriata</name>
    <dbReference type="NCBI Taxonomy" id="183589"/>
    <lineage>
        <taxon>Eukaryota</taxon>
        <taxon>Sar</taxon>
        <taxon>Stramenopiles</taxon>
        <taxon>Ochrophyta</taxon>
        <taxon>Bacillariophyta</taxon>
        <taxon>Bacillariophyceae</taxon>
        <taxon>Bacillariophycidae</taxon>
        <taxon>Bacillariales</taxon>
        <taxon>Bacillariaceae</taxon>
        <taxon>Pseudo-nitzschia</taxon>
    </lineage>
</organism>
<dbReference type="InterPro" id="IPR011990">
    <property type="entry name" value="TPR-like_helical_dom_sf"/>
</dbReference>
<gene>
    <name evidence="5" type="ORF">PSNMU_V1.4_AUG-EV-PASAV3_0073890</name>
</gene>
<feature type="repeat" description="TPR" evidence="3">
    <location>
        <begin position="514"/>
        <end position="547"/>
    </location>
</feature>
<feature type="repeat" description="TPR" evidence="3">
    <location>
        <begin position="640"/>
        <end position="673"/>
    </location>
</feature>
<dbReference type="PANTHER" id="PTHR45641">
    <property type="entry name" value="TETRATRICOPEPTIDE REPEAT PROTEIN (AFU_ORTHOLOGUE AFUA_6G03870)"/>
    <property type="match status" value="1"/>
</dbReference>
<accession>A0A448ZEQ3</accession>
<dbReference type="Pfam" id="PF13424">
    <property type="entry name" value="TPR_12"/>
    <property type="match status" value="4"/>
</dbReference>
<feature type="region of interest" description="Disordered" evidence="4">
    <location>
        <begin position="1"/>
        <end position="22"/>
    </location>
</feature>
<sequence>MEQINKKNLRRRSVDYGTKTNRSKLADDSKRLRLFNQSNPNKTQLTGDSRFVVAAKIATLNNSAVDLYIKRDFENASGFFEEATLLRLISDSLFPPKVLFDLSRPPNNKMTWDKGTDAAKTYTMGDSAVPLTSNYMYQRTEFDEGISLYCDTKVIHDGDHHLSAKATLLFNAGQARRELGDLVGAVAFYGDALSVLLPNLETDEATHFSPHRIVVPVLHNLGQIAYRMGAASKAIWLYEIALVHCRVLNGERSLSVASTLNCLGVMHYHSPANDDSDQAIRYFLRALDVLHEVMGSASEYEATILNNLGRAYVHYNEFDLAFESYDQSLAIRKHYLGPDHVDYAATAFNAGQSLHHKGALYFDRAMELYGDFLRVALVRFSKKHRDVAVVLSGMAQIHQERKEYPKALKLYEEALEVAKEALGNFHLEVAVICNRIGNFHFERGHCDKALEAYKEGLHIELRLFERTHPNIIVTMSNIGGILRQKGSLECAIRIYKDVVKLQTMRYGKNSAEVATTLSVIGMIYDQNGNSDKALVTLQRALAIRRSATGVNDVDICTTLTLIGTILYRKSMVSTAIEFFSESLSIRRIKLGKNHRSIAYTLYNIGLCHQSLGNLNQAVDCYKETLRIEKMVLGEDHKDISMTLLKLGEACKAKGDLDEALDVLNYALAIERSTKGQDNPAAVVRIINEIGTIHLEKGDFVPMMEAFCEASTLFQQAGLTAESIAMPGALYHIGIIFPSGAPAA</sequence>
<evidence type="ECO:0000256" key="4">
    <source>
        <dbReference type="SAM" id="MobiDB-lite"/>
    </source>
</evidence>
<evidence type="ECO:0000313" key="5">
    <source>
        <dbReference type="EMBL" id="VEU40500.1"/>
    </source>
</evidence>
<feature type="repeat" description="TPR" evidence="3">
    <location>
        <begin position="388"/>
        <end position="421"/>
    </location>
</feature>
<evidence type="ECO:0000313" key="6">
    <source>
        <dbReference type="Proteomes" id="UP000291116"/>
    </source>
</evidence>
<name>A0A448ZEQ3_9STRA</name>
<keyword evidence="1" id="KW-0677">Repeat</keyword>
<dbReference type="SUPFAM" id="SSF48452">
    <property type="entry name" value="TPR-like"/>
    <property type="match status" value="3"/>
</dbReference>
<dbReference type="PROSITE" id="PS50005">
    <property type="entry name" value="TPR"/>
    <property type="match status" value="5"/>
</dbReference>
<evidence type="ECO:0000256" key="1">
    <source>
        <dbReference type="ARBA" id="ARBA00022737"/>
    </source>
</evidence>
<feature type="repeat" description="TPR" evidence="3">
    <location>
        <begin position="598"/>
        <end position="631"/>
    </location>
</feature>
<proteinExistence type="predicted"/>